<dbReference type="Pfam" id="PF00557">
    <property type="entry name" value="Peptidase_M24"/>
    <property type="match status" value="1"/>
</dbReference>
<keyword evidence="9" id="KW-0645">Protease</keyword>
<dbReference type="PANTHER" id="PTHR46112:SF10">
    <property type="entry name" value="DIPEPTIDASE YKVY-RELATED"/>
    <property type="match status" value="1"/>
</dbReference>
<comment type="similarity">
    <text evidence="2 6">Belongs to the peptidase M24B family.</text>
</comment>
<dbReference type="Proteomes" id="UP000094463">
    <property type="component" value="Chromosome"/>
</dbReference>
<dbReference type="PROSITE" id="PS00491">
    <property type="entry name" value="PROLINE_PEPTIDASE"/>
    <property type="match status" value="1"/>
</dbReference>
<dbReference type="InterPro" id="IPR000587">
    <property type="entry name" value="Creatinase_N"/>
</dbReference>
<dbReference type="GO" id="GO:0102009">
    <property type="term" value="F:proline dipeptidase activity"/>
    <property type="evidence" value="ECO:0007669"/>
    <property type="project" value="UniProtKB-EC"/>
</dbReference>
<feature type="domain" description="Peptidase M24" evidence="7">
    <location>
        <begin position="142"/>
        <end position="344"/>
    </location>
</feature>
<keyword evidence="4 9" id="KW-0378">Hydrolase</keyword>
<evidence type="ECO:0000259" key="8">
    <source>
        <dbReference type="Pfam" id="PF01321"/>
    </source>
</evidence>
<dbReference type="Pfam" id="PF01321">
    <property type="entry name" value="Creatinase_N"/>
    <property type="match status" value="1"/>
</dbReference>
<dbReference type="OrthoDB" id="9806388at2"/>
<evidence type="ECO:0000256" key="4">
    <source>
        <dbReference type="ARBA" id="ARBA00022801"/>
    </source>
</evidence>
<reference evidence="9 10" key="1">
    <citation type="submission" date="2015-08" db="EMBL/GenBank/DDBJ databases">
        <title>The complete genome sequence of Bacillus beveridgei MLTeJB.</title>
        <authorList>
            <person name="Hanson T.E."/>
            <person name="Mesa C."/>
            <person name="Basesman S.M."/>
            <person name="Oremland R.S."/>
        </authorList>
    </citation>
    <scope>NUCLEOTIDE SEQUENCE [LARGE SCALE GENOMIC DNA]</scope>
    <source>
        <strain evidence="9 10">MLTeJB</strain>
    </source>
</reference>
<feature type="domain" description="Creatinase N-terminal" evidence="8">
    <location>
        <begin position="4"/>
        <end position="133"/>
    </location>
</feature>
<keyword evidence="10" id="KW-1185">Reference proteome</keyword>
<dbReference type="Gene3D" id="3.90.230.10">
    <property type="entry name" value="Creatinase/methionine aminopeptidase superfamily"/>
    <property type="match status" value="1"/>
</dbReference>
<dbReference type="InterPro" id="IPR001131">
    <property type="entry name" value="Peptidase_M24B_aminopep-P_CS"/>
</dbReference>
<dbReference type="CDD" id="cd01092">
    <property type="entry name" value="APP-like"/>
    <property type="match status" value="1"/>
</dbReference>
<dbReference type="SUPFAM" id="SSF55920">
    <property type="entry name" value="Creatinase/aminopeptidase"/>
    <property type="match status" value="1"/>
</dbReference>
<proteinExistence type="inferred from homology"/>
<evidence type="ECO:0000256" key="2">
    <source>
        <dbReference type="ARBA" id="ARBA00008766"/>
    </source>
</evidence>
<evidence type="ECO:0000259" key="7">
    <source>
        <dbReference type="Pfam" id="PF00557"/>
    </source>
</evidence>
<dbReference type="EC" id="3.4.13.9" evidence="9"/>
<keyword evidence="3 6" id="KW-0479">Metal-binding</keyword>
<dbReference type="AlphaFoldDB" id="A0A1D7QT87"/>
<dbReference type="KEGG" id="bbev:BBEV_0875"/>
<dbReference type="PATRIC" id="fig|632773.3.peg.929"/>
<sequence>MNERIKTLQENMNRENIDYVMVQSRPNVFYLTGFDADPHERLLGVVIPKEGNPTLICPQMEVNQISKLFNPEWIIGYTDSEDPWSKLFSALQPDAQVVALEENIPWTRFTSWQSNCPGSRYVTCDHLLNAMRLTKSDEEISIMKEAAALADQGIQAGVDALKEGVTEMEVIAQIEYTLKKEGVREMSFSTMALFGEKCGDPHGNPGMRTLQKGDAVLFDLGVEWKGYTSDMTRTVFFGEVSEEQRTIYQTVLNAHLKAVALCKPGTLIQSLDQTARKEIEEAGYGNYFPHRIGHGIGIQVHEFPSLNDQNQNALTTGMTFTIEPGIYIPDISGVRIEDEILITEDGCVSLNSFPKDLQVIWNS</sequence>
<evidence type="ECO:0000256" key="1">
    <source>
        <dbReference type="ARBA" id="ARBA00001936"/>
    </source>
</evidence>
<dbReference type="RefSeq" id="WP_069364355.1">
    <property type="nucleotide sequence ID" value="NZ_CP012502.1"/>
</dbReference>
<evidence type="ECO:0000256" key="3">
    <source>
        <dbReference type="ARBA" id="ARBA00022723"/>
    </source>
</evidence>
<evidence type="ECO:0000256" key="5">
    <source>
        <dbReference type="ARBA" id="ARBA00023211"/>
    </source>
</evidence>
<dbReference type="InterPro" id="IPR029149">
    <property type="entry name" value="Creatin/AminoP/Spt16_N"/>
</dbReference>
<accession>A0A1D7QT87</accession>
<organism evidence="9 10">
    <name type="scientific">Salisediminibacterium beveridgei</name>
    <dbReference type="NCBI Taxonomy" id="632773"/>
    <lineage>
        <taxon>Bacteria</taxon>
        <taxon>Bacillati</taxon>
        <taxon>Bacillota</taxon>
        <taxon>Bacilli</taxon>
        <taxon>Bacillales</taxon>
        <taxon>Bacillaceae</taxon>
        <taxon>Salisediminibacterium</taxon>
    </lineage>
</organism>
<dbReference type="Gene3D" id="3.40.350.10">
    <property type="entry name" value="Creatinase/prolidase N-terminal domain"/>
    <property type="match status" value="1"/>
</dbReference>
<evidence type="ECO:0000313" key="9">
    <source>
        <dbReference type="EMBL" id="AOM82246.1"/>
    </source>
</evidence>
<dbReference type="PANTHER" id="PTHR46112">
    <property type="entry name" value="AMINOPEPTIDASE"/>
    <property type="match status" value="1"/>
</dbReference>
<keyword evidence="9" id="KW-0224">Dipeptidase</keyword>
<evidence type="ECO:0000313" key="10">
    <source>
        <dbReference type="Proteomes" id="UP000094463"/>
    </source>
</evidence>
<dbReference type="SUPFAM" id="SSF53092">
    <property type="entry name" value="Creatinase/prolidase N-terminal domain"/>
    <property type="match status" value="1"/>
</dbReference>
<name>A0A1D7QT87_9BACI</name>
<protein>
    <submittedName>
        <fullName evidence="9">Putative dipeptidase ykvY</fullName>
        <ecNumber evidence="9">3.4.13.9</ecNumber>
    </submittedName>
</protein>
<dbReference type="InterPro" id="IPR050659">
    <property type="entry name" value="Peptidase_M24B"/>
</dbReference>
<gene>
    <name evidence="9" type="primary">ykvY</name>
    <name evidence="9" type="ORF">BBEV_0875</name>
</gene>
<dbReference type="GO" id="GO:0046872">
    <property type="term" value="F:metal ion binding"/>
    <property type="evidence" value="ECO:0007669"/>
    <property type="project" value="UniProtKB-KW"/>
</dbReference>
<evidence type="ECO:0000256" key="6">
    <source>
        <dbReference type="RuleBase" id="RU000590"/>
    </source>
</evidence>
<dbReference type="EMBL" id="CP012502">
    <property type="protein sequence ID" value="AOM82246.1"/>
    <property type="molecule type" value="Genomic_DNA"/>
</dbReference>
<keyword evidence="5" id="KW-0464">Manganese</keyword>
<dbReference type="InterPro" id="IPR000994">
    <property type="entry name" value="Pept_M24"/>
</dbReference>
<comment type="cofactor">
    <cofactor evidence="1">
        <name>Mn(2+)</name>
        <dbReference type="ChEBI" id="CHEBI:29035"/>
    </cofactor>
</comment>
<dbReference type="InterPro" id="IPR036005">
    <property type="entry name" value="Creatinase/aminopeptidase-like"/>
</dbReference>
<dbReference type="STRING" id="632773.BBEV_0875"/>
<dbReference type="FunFam" id="3.90.230.10:FF:000014">
    <property type="entry name" value="Aminopeptidase P family protein"/>
    <property type="match status" value="1"/>
</dbReference>